<evidence type="ECO:0000313" key="8">
    <source>
        <dbReference type="Proteomes" id="UP001589654"/>
    </source>
</evidence>
<evidence type="ECO:0000256" key="1">
    <source>
        <dbReference type="ARBA" id="ARBA00001974"/>
    </source>
</evidence>
<dbReference type="Gene3D" id="3.20.20.220">
    <property type="match status" value="1"/>
</dbReference>
<keyword evidence="4 6" id="KW-0274">FAD</keyword>
<name>A0ABV5J8K6_9BACT</name>
<dbReference type="InterPro" id="IPR003171">
    <property type="entry name" value="Mehydrof_redctse-like"/>
</dbReference>
<keyword evidence="8" id="KW-1185">Reference proteome</keyword>
<evidence type="ECO:0000256" key="3">
    <source>
        <dbReference type="ARBA" id="ARBA00022630"/>
    </source>
</evidence>
<protein>
    <recommendedName>
        <fullName evidence="6">Methylenetetrahydrofolate reductase</fullName>
    </recommendedName>
</protein>
<comment type="similarity">
    <text evidence="6">Belongs to the methylenetetrahydrofolate reductase family.</text>
</comment>
<dbReference type="Pfam" id="PF02219">
    <property type="entry name" value="MTHFR"/>
    <property type="match status" value="1"/>
</dbReference>
<organism evidence="7 8">
    <name type="scientific">Echinicola jeungdonensis</name>
    <dbReference type="NCBI Taxonomy" id="709343"/>
    <lineage>
        <taxon>Bacteria</taxon>
        <taxon>Pseudomonadati</taxon>
        <taxon>Bacteroidota</taxon>
        <taxon>Cytophagia</taxon>
        <taxon>Cytophagales</taxon>
        <taxon>Cyclobacteriaceae</taxon>
        <taxon>Echinicola</taxon>
    </lineage>
</organism>
<evidence type="ECO:0000256" key="5">
    <source>
        <dbReference type="ARBA" id="ARBA00023002"/>
    </source>
</evidence>
<dbReference type="RefSeq" id="WP_290247797.1">
    <property type="nucleotide sequence ID" value="NZ_JAUFQT010000001.1"/>
</dbReference>
<evidence type="ECO:0000256" key="6">
    <source>
        <dbReference type="RuleBase" id="RU003862"/>
    </source>
</evidence>
<sequence length="307" mass="35032">MDLTLKDKLTKQKNGLLFYGLTPPKANTDTNKVREIAGRQIERINGLPIDGLILYDIQDESSRTNEPRPFPYLPTMAPDSYSEQYLNELKVPRVIYKSVGKWDKDSFSSWIQNSSNGNCYVFVGAPSKDQKTSLTLGEAYKIYQKIEKKITLGGVTIPERHMKHGNEHLRLNDKTENGCSFFISQCVYNVNNAKNFLSDYYDLFKEKEKDFVPIIFTLTPCGSKKTLQFMNWLGIDIPQSLKDKLMNSDDILGESIKVCKAIATELYEYCSNRGMPIGFNIESVAIRKVEIEASIDLLKYIKEMLGK</sequence>
<evidence type="ECO:0000256" key="2">
    <source>
        <dbReference type="ARBA" id="ARBA00004777"/>
    </source>
</evidence>
<dbReference type="InterPro" id="IPR029041">
    <property type="entry name" value="FAD-linked_oxidoreductase-like"/>
</dbReference>
<evidence type="ECO:0000313" key="7">
    <source>
        <dbReference type="EMBL" id="MFB9213171.1"/>
    </source>
</evidence>
<keyword evidence="3 6" id="KW-0285">Flavoprotein</keyword>
<evidence type="ECO:0000256" key="4">
    <source>
        <dbReference type="ARBA" id="ARBA00022827"/>
    </source>
</evidence>
<keyword evidence="5 6" id="KW-0560">Oxidoreductase</keyword>
<reference evidence="7 8" key="1">
    <citation type="submission" date="2024-09" db="EMBL/GenBank/DDBJ databases">
        <authorList>
            <person name="Sun Q."/>
            <person name="Mori K."/>
        </authorList>
    </citation>
    <scope>NUCLEOTIDE SEQUENCE [LARGE SCALE GENOMIC DNA]</scope>
    <source>
        <strain evidence="7 8">CECT 7682</strain>
    </source>
</reference>
<accession>A0ABV5J8K6</accession>
<comment type="caution">
    <text evidence="7">The sequence shown here is derived from an EMBL/GenBank/DDBJ whole genome shotgun (WGS) entry which is preliminary data.</text>
</comment>
<gene>
    <name evidence="7" type="ORF">ACFFUR_15240</name>
</gene>
<dbReference type="Proteomes" id="UP001589654">
    <property type="component" value="Unassembled WGS sequence"/>
</dbReference>
<comment type="cofactor">
    <cofactor evidence="1 6">
        <name>FAD</name>
        <dbReference type="ChEBI" id="CHEBI:57692"/>
    </cofactor>
</comment>
<proteinExistence type="inferred from homology"/>
<comment type="pathway">
    <text evidence="2 6">One-carbon metabolism; tetrahydrofolate interconversion.</text>
</comment>
<dbReference type="EMBL" id="JBHMEW010000066">
    <property type="protein sequence ID" value="MFB9213171.1"/>
    <property type="molecule type" value="Genomic_DNA"/>
</dbReference>
<dbReference type="SUPFAM" id="SSF51730">
    <property type="entry name" value="FAD-linked oxidoreductase"/>
    <property type="match status" value="1"/>
</dbReference>